<dbReference type="AlphaFoldDB" id="A0A0F9J589"/>
<organism evidence="1">
    <name type="scientific">marine sediment metagenome</name>
    <dbReference type="NCBI Taxonomy" id="412755"/>
    <lineage>
        <taxon>unclassified sequences</taxon>
        <taxon>metagenomes</taxon>
        <taxon>ecological metagenomes</taxon>
    </lineage>
</organism>
<accession>A0A0F9J589</accession>
<proteinExistence type="predicted"/>
<comment type="caution">
    <text evidence="1">The sequence shown here is derived from an EMBL/GenBank/DDBJ whole genome shotgun (WGS) entry which is preliminary data.</text>
</comment>
<sequence length="338" mass="37913">RCQDFQRLLDRLLVVSTFEFKTCREIIANIVISFTDPALGFTIDNVQDGPVVESINFNYVRVSDALRQLANLANYNWYVDNNRDIHFFQLELIHAPFDIDETAVTSLVDNFQITPNYDQVANSVFVRGGFFFNTVQITQNIAADGLKRIYTVNITPDSTNFTLTVGGIGRVLGIKNIDPDDGSKDWFVDTSEKNIQAALLETTPTDGTVLSFSYNPAIPIIVNQKDEAKAALLGGLEGGSGEYQTIVYDFTITSQEEARERAKTESMQRSDPEITGSFTTFEHGWQSGEFFIINVDGYENYDGLYQVQRVTITMEGTDLHYTVEFGNIRITNDGSFAI</sequence>
<evidence type="ECO:0000313" key="1">
    <source>
        <dbReference type="EMBL" id="KKM64723.1"/>
    </source>
</evidence>
<gene>
    <name evidence="1" type="ORF">LCGC14_1498450</name>
</gene>
<protein>
    <submittedName>
        <fullName evidence="1">Uncharacterized protein</fullName>
    </submittedName>
</protein>
<reference evidence="1" key="1">
    <citation type="journal article" date="2015" name="Nature">
        <title>Complex archaea that bridge the gap between prokaryotes and eukaryotes.</title>
        <authorList>
            <person name="Spang A."/>
            <person name="Saw J.H."/>
            <person name="Jorgensen S.L."/>
            <person name="Zaremba-Niedzwiedzka K."/>
            <person name="Martijn J."/>
            <person name="Lind A.E."/>
            <person name="van Eijk R."/>
            <person name="Schleper C."/>
            <person name="Guy L."/>
            <person name="Ettema T.J."/>
        </authorList>
    </citation>
    <scope>NUCLEOTIDE SEQUENCE</scope>
</reference>
<dbReference type="EMBL" id="LAZR01010846">
    <property type="protein sequence ID" value="KKM64723.1"/>
    <property type="molecule type" value="Genomic_DNA"/>
</dbReference>
<feature type="non-terminal residue" evidence="1">
    <location>
        <position position="1"/>
    </location>
</feature>
<name>A0A0F9J589_9ZZZZ</name>